<dbReference type="EMBL" id="JABCRI010000009">
    <property type="protein sequence ID" value="KAF8401119.1"/>
    <property type="molecule type" value="Genomic_DNA"/>
</dbReference>
<sequence>MLGKPVIGKLQDPLVSGDRTGSLITSPKSPLEFKARSSRGFKNFDIGYVGLGIVAALEKSGGGRGEFRAKFVVGSLNLNRCDPIPVGSAKTKTKFGGGLEGSEMGCWENYTCVNPHGPSKFSFTRGYCDGGGNSSAGHDRSGFDRRCRNSTWGSNYFNLCCLIRRGEKAFCSSECRYRQIMIDEGKEKCGSEASRSAEISGSPYSGRQLFSTGITAS</sequence>
<proteinExistence type="inferred from homology"/>
<reference evidence="4 5" key="1">
    <citation type="submission" date="2020-04" db="EMBL/GenBank/DDBJ databases">
        <title>Plant Genome Project.</title>
        <authorList>
            <person name="Zhang R.-G."/>
        </authorList>
    </citation>
    <scope>NUCLEOTIDE SEQUENCE [LARGE SCALE GENOMIC DNA]</scope>
    <source>
        <strain evidence="4">YNK0</strain>
        <tissue evidence="4">Leaf</tissue>
    </source>
</reference>
<accession>A0A835DIB2</accession>
<dbReference type="Pfam" id="PF04570">
    <property type="entry name" value="zf-FLZ"/>
    <property type="match status" value="1"/>
</dbReference>
<dbReference type="GO" id="GO:0046872">
    <property type="term" value="F:metal ion binding"/>
    <property type="evidence" value="ECO:0007669"/>
    <property type="project" value="UniProtKB-KW"/>
</dbReference>
<evidence type="ECO:0000313" key="5">
    <source>
        <dbReference type="Proteomes" id="UP000655225"/>
    </source>
</evidence>
<dbReference type="PANTHER" id="PTHR47208">
    <property type="entry name" value="OS02G0174800 PROTEIN"/>
    <property type="match status" value="1"/>
</dbReference>
<keyword evidence="5" id="KW-1185">Reference proteome</keyword>
<dbReference type="Proteomes" id="UP000655225">
    <property type="component" value="Unassembled WGS sequence"/>
</dbReference>
<evidence type="ECO:0000313" key="4">
    <source>
        <dbReference type="EMBL" id="KAF8401119.1"/>
    </source>
</evidence>
<dbReference type="InterPro" id="IPR007650">
    <property type="entry name" value="Zf-FLZ_dom"/>
</dbReference>
<gene>
    <name evidence="4" type="ORF">HHK36_014423</name>
</gene>
<dbReference type="AlphaFoldDB" id="A0A835DIB2"/>
<dbReference type="OMA" id="EMGCWEN"/>
<name>A0A835DIB2_TETSI</name>
<dbReference type="InterPro" id="IPR044604">
    <property type="entry name" value="FLZ12/13/14"/>
</dbReference>
<evidence type="ECO:0000256" key="1">
    <source>
        <dbReference type="ARBA" id="ARBA00009374"/>
    </source>
</evidence>
<evidence type="ECO:0000259" key="3">
    <source>
        <dbReference type="Pfam" id="PF04570"/>
    </source>
</evidence>
<protein>
    <recommendedName>
        <fullName evidence="3">FLZ-type domain-containing protein</fullName>
    </recommendedName>
</protein>
<feature type="domain" description="FLZ-type" evidence="3">
    <location>
        <begin position="165"/>
        <end position="185"/>
    </location>
</feature>
<keyword evidence="2" id="KW-0479">Metal-binding</keyword>
<comment type="similarity">
    <text evidence="1">Belongs to the FLZ family.</text>
</comment>
<organism evidence="4 5">
    <name type="scientific">Tetracentron sinense</name>
    <name type="common">Spur-leaf</name>
    <dbReference type="NCBI Taxonomy" id="13715"/>
    <lineage>
        <taxon>Eukaryota</taxon>
        <taxon>Viridiplantae</taxon>
        <taxon>Streptophyta</taxon>
        <taxon>Embryophyta</taxon>
        <taxon>Tracheophyta</taxon>
        <taxon>Spermatophyta</taxon>
        <taxon>Magnoliopsida</taxon>
        <taxon>Trochodendrales</taxon>
        <taxon>Trochodendraceae</taxon>
        <taxon>Tetracentron</taxon>
    </lineage>
</organism>
<evidence type="ECO:0000256" key="2">
    <source>
        <dbReference type="ARBA" id="ARBA00022723"/>
    </source>
</evidence>
<dbReference type="OrthoDB" id="1932717at2759"/>
<dbReference type="PANTHER" id="PTHR47208:SF5">
    <property type="entry name" value="FCS-LIKE ZINC FINGER 12-RELATED"/>
    <property type="match status" value="1"/>
</dbReference>
<comment type="caution">
    <text evidence="4">The sequence shown here is derived from an EMBL/GenBank/DDBJ whole genome shotgun (WGS) entry which is preliminary data.</text>
</comment>